<dbReference type="InterPro" id="IPR001851">
    <property type="entry name" value="ABC_transp_permease"/>
</dbReference>
<keyword evidence="3 6" id="KW-0812">Transmembrane</keyword>
<keyword evidence="4 6" id="KW-1133">Transmembrane helix</keyword>
<dbReference type="CDD" id="cd06580">
    <property type="entry name" value="TM_PBP1_transp_TpRbsC_like"/>
    <property type="match status" value="1"/>
</dbReference>
<feature type="transmembrane region" description="Helical" evidence="6">
    <location>
        <begin position="158"/>
        <end position="179"/>
    </location>
</feature>
<evidence type="ECO:0000313" key="7">
    <source>
        <dbReference type="EMBL" id="AOZ72993.1"/>
    </source>
</evidence>
<dbReference type="PANTHER" id="PTHR43370:SF1">
    <property type="entry name" value="GUANOSINE ABC TRANSPORTER PERMEASE PROTEIN NUPQ"/>
    <property type="match status" value="1"/>
</dbReference>
<reference evidence="7 8" key="1">
    <citation type="submission" date="2016-10" db="EMBL/GenBank/DDBJ databases">
        <title>Actinomyces aegypiusis sp. nov., isolated from the Aegypius monachus in Qinghai Tibet Plateau China.</title>
        <authorList>
            <person name="Wang Y."/>
        </authorList>
    </citation>
    <scope>NUCLEOTIDE SEQUENCE [LARGE SCALE GENOMIC DNA]</scope>
    <source>
        <strain evidence="7 8">VUL4_3</strain>
    </source>
</reference>
<dbReference type="GO" id="GO:0022857">
    <property type="term" value="F:transmembrane transporter activity"/>
    <property type="evidence" value="ECO:0007669"/>
    <property type="project" value="InterPro"/>
</dbReference>
<sequence length="430" mass="45262">MSQATNAPQMSLPNEPTVATIKTKMKLRDPITTSVLALLTGLLALRAEGVSRLAFEGATSWFNIPDLVLNARLTVIVCFLINLAAAAYSWKQAAARKPQLKGSLFVVGVLFVLAFLVWTVAGKPDARMPIVSLLVGALTLSIPLIYGSLSGVVCERTGVINIAIEGQLLFGAFLGAVVASLTNNAYVGLLGAALGGALVGVLLALFTVKLRTDHIIVGVVLNMLVLGLTSFMYSTVLKSSPTLNQVVSLPKLRIPFLADIPFLGPLFFNQSILVYLMYVAVIGLQWALFHTKWGLRTRACGEHPKAADTVGIKVNRMRWTNVIAASALAGLGGAFFTLGASLAFSKNMSSGNGFIALAAMIIGRWNPKGAVAAALLFGFATNLGSVMQAVGSPLPAEYMLMLPYVVTVLAVAGFVGAVRAPAAEGKAYPE</sequence>
<organism evidence="7 8">
    <name type="scientific">Boudabousia tangfeifanii</name>
    <dbReference type="NCBI Taxonomy" id="1912795"/>
    <lineage>
        <taxon>Bacteria</taxon>
        <taxon>Bacillati</taxon>
        <taxon>Actinomycetota</taxon>
        <taxon>Actinomycetes</taxon>
        <taxon>Actinomycetales</taxon>
        <taxon>Actinomycetaceae</taxon>
        <taxon>Boudabousia</taxon>
    </lineage>
</organism>
<name>A0A1D9MLE2_9ACTO</name>
<dbReference type="GO" id="GO:0005886">
    <property type="term" value="C:plasma membrane"/>
    <property type="evidence" value="ECO:0007669"/>
    <property type="project" value="UniProtKB-SubCell"/>
</dbReference>
<evidence type="ECO:0000256" key="6">
    <source>
        <dbReference type="SAM" id="Phobius"/>
    </source>
</evidence>
<proteinExistence type="predicted"/>
<feature type="transmembrane region" description="Helical" evidence="6">
    <location>
        <begin position="373"/>
        <end position="392"/>
    </location>
</feature>
<accession>A0A1D9MLE2</accession>
<keyword evidence="2" id="KW-1003">Cell membrane</keyword>
<dbReference type="RefSeq" id="WP_071164457.1">
    <property type="nucleotide sequence ID" value="NZ_CP017812.1"/>
</dbReference>
<dbReference type="Proteomes" id="UP000176288">
    <property type="component" value="Chromosome"/>
</dbReference>
<feature type="transmembrane region" description="Helical" evidence="6">
    <location>
        <begin position="215"/>
        <end position="233"/>
    </location>
</feature>
<evidence type="ECO:0000256" key="3">
    <source>
        <dbReference type="ARBA" id="ARBA00022692"/>
    </source>
</evidence>
<dbReference type="PANTHER" id="PTHR43370">
    <property type="entry name" value="SUGAR ABC TRANSPORTER INTEGRAL MEMBRANE PROTEIN-RELATED"/>
    <property type="match status" value="1"/>
</dbReference>
<evidence type="ECO:0000256" key="1">
    <source>
        <dbReference type="ARBA" id="ARBA00004651"/>
    </source>
</evidence>
<evidence type="ECO:0000313" key="8">
    <source>
        <dbReference type="Proteomes" id="UP000176288"/>
    </source>
</evidence>
<feature type="transmembrane region" description="Helical" evidence="6">
    <location>
        <begin position="185"/>
        <end position="208"/>
    </location>
</feature>
<evidence type="ECO:0000256" key="5">
    <source>
        <dbReference type="ARBA" id="ARBA00023136"/>
    </source>
</evidence>
<gene>
    <name evidence="7" type="ORF">BK816_06575</name>
</gene>
<dbReference type="STRING" id="1912795.BK816_06575"/>
<feature type="transmembrane region" description="Helical" evidence="6">
    <location>
        <begin position="31"/>
        <end position="47"/>
    </location>
</feature>
<keyword evidence="5 6" id="KW-0472">Membrane</keyword>
<comment type="subcellular location">
    <subcellularLocation>
        <location evidence="1">Cell membrane</location>
        <topology evidence="1">Multi-pass membrane protein</topology>
    </subcellularLocation>
</comment>
<dbReference type="EMBL" id="CP017812">
    <property type="protein sequence ID" value="AOZ72993.1"/>
    <property type="molecule type" value="Genomic_DNA"/>
</dbReference>
<feature type="transmembrane region" description="Helical" evidence="6">
    <location>
        <begin position="398"/>
        <end position="418"/>
    </location>
</feature>
<feature type="transmembrane region" description="Helical" evidence="6">
    <location>
        <begin position="322"/>
        <end position="344"/>
    </location>
</feature>
<feature type="transmembrane region" description="Helical" evidence="6">
    <location>
        <begin position="102"/>
        <end position="121"/>
    </location>
</feature>
<keyword evidence="8" id="KW-1185">Reference proteome</keyword>
<dbReference type="AlphaFoldDB" id="A0A1D9MLE2"/>
<feature type="transmembrane region" description="Helical" evidence="6">
    <location>
        <begin position="127"/>
        <end position="146"/>
    </location>
</feature>
<feature type="transmembrane region" description="Helical" evidence="6">
    <location>
        <begin position="272"/>
        <end position="289"/>
    </location>
</feature>
<protein>
    <submittedName>
        <fullName evidence="7">ABC transporter permease</fullName>
    </submittedName>
</protein>
<dbReference type="OrthoDB" id="9792579at2"/>
<evidence type="ECO:0000256" key="4">
    <source>
        <dbReference type="ARBA" id="ARBA00022989"/>
    </source>
</evidence>
<dbReference type="Pfam" id="PF02653">
    <property type="entry name" value="BPD_transp_2"/>
    <property type="match status" value="1"/>
</dbReference>
<dbReference type="KEGG" id="avu:BK816_06575"/>
<evidence type="ECO:0000256" key="2">
    <source>
        <dbReference type="ARBA" id="ARBA00022475"/>
    </source>
</evidence>
<feature type="transmembrane region" description="Helical" evidence="6">
    <location>
        <begin position="67"/>
        <end position="90"/>
    </location>
</feature>